<evidence type="ECO:0000313" key="1">
    <source>
        <dbReference type="EMBL" id="ABB39211.2"/>
    </source>
</evidence>
<organism evidence="1 2">
    <name type="scientific">Oleidesulfovibrio alaskensis (strain ATCC BAA-1058 / DSM 17464 / G20)</name>
    <name type="common">Desulfovibrio alaskensis</name>
    <dbReference type="NCBI Taxonomy" id="207559"/>
    <lineage>
        <taxon>Bacteria</taxon>
        <taxon>Pseudomonadati</taxon>
        <taxon>Thermodesulfobacteriota</taxon>
        <taxon>Desulfovibrionia</taxon>
        <taxon>Desulfovibrionales</taxon>
        <taxon>Desulfovibrionaceae</taxon>
        <taxon>Oleidesulfovibrio</taxon>
    </lineage>
</organism>
<dbReference type="HOGENOM" id="CLU_025261_0_0_7"/>
<reference evidence="1 2" key="1">
    <citation type="journal article" date="2011" name="J. Bacteriol.">
        <title>Complete genome sequence and updated annotation of Desulfovibrio alaskensis G20.</title>
        <authorList>
            <person name="Hauser L.J."/>
            <person name="Land M.L."/>
            <person name="Brown S.D."/>
            <person name="Larimer F."/>
            <person name="Keller K.L."/>
            <person name="Rapp-Giles B.J."/>
            <person name="Price M.N."/>
            <person name="Lin M."/>
            <person name="Bruce D.C."/>
            <person name="Detter J.C."/>
            <person name="Tapia R."/>
            <person name="Han C.S."/>
            <person name="Goodwin L.A."/>
            <person name="Cheng J.F."/>
            <person name="Pitluck S."/>
            <person name="Copeland A."/>
            <person name="Lucas S."/>
            <person name="Nolan M."/>
            <person name="Lapidus A.L."/>
            <person name="Palumbo A.V."/>
            <person name="Wall J.D."/>
        </authorList>
    </citation>
    <scope>NUCLEOTIDE SEQUENCE [LARGE SCALE GENOMIC DNA]</scope>
    <source>
        <strain evidence="2">ATCC BAA 1058 / DSM 17464 / G20</strain>
    </source>
</reference>
<dbReference type="Proteomes" id="UP000002710">
    <property type="component" value="Chromosome"/>
</dbReference>
<proteinExistence type="predicted"/>
<evidence type="ECO:0000313" key="2">
    <source>
        <dbReference type="Proteomes" id="UP000002710"/>
    </source>
</evidence>
<dbReference type="EMBL" id="CP000112">
    <property type="protein sequence ID" value="ABB39211.2"/>
    <property type="molecule type" value="Genomic_DNA"/>
</dbReference>
<keyword evidence="2" id="KW-1185">Reference proteome</keyword>
<dbReference type="AlphaFoldDB" id="Q30YN5"/>
<gene>
    <name evidence="1" type="ordered locus">Dde_2414</name>
</gene>
<accession>Q30YN5</accession>
<sequence length="767" mass="82039">MPQQHATPAPAIPVTPPAGNRSSRAVYLLFRLLAVCTLLYLAGTCLQGCAPRTPQGQESGLPSSDVPRADPGYVQWLSRQSMLSESQRLADIVSGSALQWRKGGLRPAPAALLREADTWLTVRPESVLGKSSEPVFGVLADRRVWQALQKLGIRGMLPAPVHVTGGLWGYDLTAVRGDDIIQYGFADACGTQEHFLHLLRMANAHGAVLGTMLTPAATGMGPDFFLAARGKPGYAGIYCMIDLPRDSWKLLPAVQSEWQGTFPDEAAVTALRGKGLLPPPLAAARTGNPLRWAVTGEVRGIDGELRRWAYLAHEVPTRPVLNWTDPSAAARRIMSGSVIRQTGELGTALAGLTLQPFSGAVIDENDQRGPAAPLLDAARTLAAENRRYGGWSLLTDTMQLPLLTALLDSGPDMAVDMYTPPMAAHALLTGNAQALRLSLDMLRTAGIDHRRLMHPVMWGHGIDYTLAHLAPPPYGPEPVVQWQGSRIRASAVQRHIMDQLRAAVDEPVLHRATAGRVYCTTPAGIAAQALGLKDQRTGLRAITPEIIRGTLLLASWNALLPGGFMLDGRDLAGAMPLPAASLPEEDVEQHPELLGRGAYALGSGYDSVMISRQGLPAARTLHDSLPAQMLHDGSYGSAMAAVLSARRRLGVPLAELVDTPAVSGSGTAATVLALPPDNVRAAPRWLLVCANFSRKPQHERFTLRLPPAVIETAKDILPADGAFAPAAAPTQEPQRTPPGLQNGRLSIRLQPWEIRALLLEAAPAPAR</sequence>
<dbReference type="CAZy" id="GH13">
    <property type="family name" value="Glycoside Hydrolase Family 13"/>
</dbReference>
<dbReference type="eggNOG" id="COG0366">
    <property type="taxonomic scope" value="Bacteria"/>
</dbReference>
<protein>
    <submittedName>
        <fullName evidence="1">Uncharacterized protein</fullName>
    </submittedName>
</protein>
<dbReference type="STRING" id="207559.Dde_2414"/>
<dbReference type="RefSeq" id="WP_011368281.1">
    <property type="nucleotide sequence ID" value="NC_007519.1"/>
</dbReference>
<dbReference type="KEGG" id="dde:Dde_2414"/>
<name>Q30YN5_OLEA2</name>